<dbReference type="Proteomes" id="UP000533954">
    <property type="component" value="Unassembled WGS sequence"/>
</dbReference>
<feature type="non-terminal residue" evidence="13">
    <location>
        <position position="590"/>
    </location>
</feature>
<feature type="compositionally biased region" description="Low complexity" evidence="10">
    <location>
        <begin position="311"/>
        <end position="326"/>
    </location>
</feature>
<dbReference type="Pfam" id="PF13848">
    <property type="entry name" value="Thioredoxin_6"/>
    <property type="match status" value="2"/>
</dbReference>
<evidence type="ECO:0000256" key="5">
    <source>
        <dbReference type="ARBA" id="ARBA00022737"/>
    </source>
</evidence>
<dbReference type="FunFam" id="3.40.30.10:FF:000027">
    <property type="entry name" value="protein disulfide-isomerase A2"/>
    <property type="match status" value="1"/>
</dbReference>
<feature type="region of interest" description="Disordered" evidence="10">
    <location>
        <begin position="306"/>
        <end position="326"/>
    </location>
</feature>
<comment type="similarity">
    <text evidence="2">Belongs to the protein disulfide isomerase family.</text>
</comment>
<evidence type="ECO:0000256" key="2">
    <source>
        <dbReference type="ARBA" id="ARBA00006347"/>
    </source>
</evidence>
<evidence type="ECO:0000256" key="6">
    <source>
        <dbReference type="ARBA" id="ARBA00022824"/>
    </source>
</evidence>
<dbReference type="GO" id="GO:0034976">
    <property type="term" value="P:response to endoplasmic reticulum stress"/>
    <property type="evidence" value="ECO:0007669"/>
    <property type="project" value="TreeGrafter"/>
</dbReference>
<protein>
    <recommendedName>
        <fullName evidence="3">protein disulfide-isomerase</fullName>
        <ecNumber evidence="3">5.3.4.1</ecNumber>
    </recommendedName>
</protein>
<keyword evidence="9" id="KW-0676">Redox-active center</keyword>
<dbReference type="AlphaFoldDB" id="A0A7K7VJY0"/>
<dbReference type="PANTHER" id="PTHR18929">
    <property type="entry name" value="PROTEIN DISULFIDE ISOMERASE"/>
    <property type="match status" value="1"/>
</dbReference>
<evidence type="ECO:0000256" key="8">
    <source>
        <dbReference type="ARBA" id="ARBA00023235"/>
    </source>
</evidence>
<dbReference type="PANTHER" id="PTHR18929:SF93">
    <property type="entry name" value="PROTEIN DISULFIDE-ISOMERASE A2"/>
    <property type="match status" value="1"/>
</dbReference>
<evidence type="ECO:0000313" key="13">
    <source>
        <dbReference type="EMBL" id="NXA41567.1"/>
    </source>
</evidence>
<dbReference type="InterPro" id="IPR036249">
    <property type="entry name" value="Thioredoxin-like_sf"/>
</dbReference>
<dbReference type="PROSITE" id="PS51352">
    <property type="entry name" value="THIOREDOXIN_2"/>
    <property type="match status" value="2"/>
</dbReference>
<feature type="non-terminal residue" evidence="13">
    <location>
        <position position="1"/>
    </location>
</feature>
<dbReference type="CDD" id="cd02982">
    <property type="entry name" value="PDI_b'_family"/>
    <property type="match status" value="1"/>
</dbReference>
<feature type="chain" id="PRO_5029610523" description="protein disulfide-isomerase" evidence="11">
    <location>
        <begin position="18"/>
        <end position="590"/>
    </location>
</feature>
<evidence type="ECO:0000256" key="10">
    <source>
        <dbReference type="SAM" id="MobiDB-lite"/>
    </source>
</evidence>
<dbReference type="InterPro" id="IPR013766">
    <property type="entry name" value="Thioredoxin_domain"/>
</dbReference>
<evidence type="ECO:0000256" key="4">
    <source>
        <dbReference type="ARBA" id="ARBA00022729"/>
    </source>
</evidence>
<dbReference type="CDD" id="cd02981">
    <property type="entry name" value="PDI_b_family"/>
    <property type="match status" value="1"/>
</dbReference>
<dbReference type="FunFam" id="3.40.30.10:FF:000107">
    <property type="entry name" value="Protein disulfide-isomerase 5-2"/>
    <property type="match status" value="1"/>
</dbReference>
<sequence>LVLALAWLGLALVGSEGLGDEDGEVAEEQEEVAEGLSEELGEEDGVLVLHEGNFARALREHRLLLVEFYAPWCHHCQALAPQFAQAATLLRNESRELRLAKVDAVAQAALSGEFGVTAFPTLKLFRDGNRTHPVPYTGRAAAPPGRGLLHPGLGLGWPGSGGIRRVGPSAVPLPDAAAAAAFLAAHDVAVVGFFQVGTVVAAVGPSWGAWRPGRSQTVAMQDLQGDGARVFHEVAADLVDVAFGAAQAPELFAAYGLAADTVCLFQKSDEERAELPAARGLEAAALAHFVRVHSLPLVTEFSSEVRPPRARPASAPPRAALTASRSPQTSERIFGAKIPHHMLLFLNATEPAHLELREPFREAAASFRGQVLFVLVDVSGYGAGVLSFFGLAPADAPTLRLVHMESNRKFQMEEEDFSAPAVRAFVQAVLDGKVKPRLLSAEPPEDWDTRPVKVLVGKTFEQVAFDETKNVFVKFYAPWCSHCKEMAAAWEELAERYKDHEDIVIAELDATANEMENLTIHGYPTLHYFPAGPGRKMIEYKSSRDVETFSRFLENGGMLPEEPPVVPESPKNTTDTEPSPAGKAEAREEL</sequence>
<dbReference type="CDD" id="cd02961">
    <property type="entry name" value="PDI_a_family"/>
    <property type="match status" value="1"/>
</dbReference>
<keyword evidence="6" id="KW-0256">Endoplasmic reticulum</keyword>
<dbReference type="SUPFAM" id="SSF52833">
    <property type="entry name" value="Thioredoxin-like"/>
    <property type="match status" value="4"/>
</dbReference>
<dbReference type="PRINTS" id="PR00421">
    <property type="entry name" value="THIOREDOXIN"/>
</dbReference>
<keyword evidence="14" id="KW-1185">Reference proteome</keyword>
<evidence type="ECO:0000259" key="12">
    <source>
        <dbReference type="PROSITE" id="PS51352"/>
    </source>
</evidence>
<feature type="domain" description="Thioredoxin" evidence="12">
    <location>
        <begin position="413"/>
        <end position="558"/>
    </location>
</feature>
<dbReference type="GO" id="GO:0006457">
    <property type="term" value="P:protein folding"/>
    <property type="evidence" value="ECO:0007669"/>
    <property type="project" value="TreeGrafter"/>
</dbReference>
<evidence type="ECO:0000256" key="7">
    <source>
        <dbReference type="ARBA" id="ARBA00023157"/>
    </source>
</evidence>
<reference evidence="13 14" key="1">
    <citation type="submission" date="2019-09" db="EMBL/GenBank/DDBJ databases">
        <title>Bird 10,000 Genomes (B10K) Project - Family phase.</title>
        <authorList>
            <person name="Zhang G."/>
        </authorList>
    </citation>
    <scope>NUCLEOTIDE SEQUENCE [LARGE SCALE GENOMIC DNA]</scope>
    <source>
        <strain evidence="13">B10K-LSUMZ-16893</strain>
    </source>
</reference>
<dbReference type="CDD" id="cd02995">
    <property type="entry name" value="PDI_a_PDI_a'_C"/>
    <property type="match status" value="1"/>
</dbReference>
<accession>A0A7K7VJY0</accession>
<comment type="caution">
    <text evidence="13">The sequence shown here is derived from an EMBL/GenBank/DDBJ whole genome shotgun (WGS) entry which is preliminary data.</text>
</comment>
<feature type="region of interest" description="Disordered" evidence="10">
    <location>
        <begin position="554"/>
        <end position="590"/>
    </location>
</feature>
<keyword evidence="4 11" id="KW-0732">Signal</keyword>
<dbReference type="Gene3D" id="3.40.30.10">
    <property type="entry name" value="Glutaredoxin"/>
    <property type="match status" value="4"/>
</dbReference>
<evidence type="ECO:0000256" key="1">
    <source>
        <dbReference type="ARBA" id="ARBA00001182"/>
    </source>
</evidence>
<dbReference type="EMBL" id="VZSX01000174">
    <property type="protein sequence ID" value="NXA41567.1"/>
    <property type="molecule type" value="Genomic_DNA"/>
</dbReference>
<feature type="signal peptide" evidence="11">
    <location>
        <begin position="1"/>
        <end position="17"/>
    </location>
</feature>
<evidence type="ECO:0000256" key="11">
    <source>
        <dbReference type="SAM" id="SignalP"/>
    </source>
</evidence>
<dbReference type="GO" id="GO:0003756">
    <property type="term" value="F:protein disulfide isomerase activity"/>
    <property type="evidence" value="ECO:0007669"/>
    <property type="project" value="UniProtKB-EC"/>
</dbReference>
<dbReference type="EC" id="5.3.4.1" evidence="3"/>
<proteinExistence type="inferred from homology"/>
<evidence type="ECO:0000313" key="14">
    <source>
        <dbReference type="Proteomes" id="UP000533954"/>
    </source>
</evidence>
<feature type="domain" description="Thioredoxin" evidence="12">
    <location>
        <begin position="6"/>
        <end position="154"/>
    </location>
</feature>
<comment type="catalytic activity">
    <reaction evidence="1">
        <text>Catalyzes the rearrangement of -S-S- bonds in proteins.</text>
        <dbReference type="EC" id="5.3.4.1"/>
    </reaction>
</comment>
<keyword evidence="7" id="KW-1015">Disulfide bond</keyword>
<dbReference type="GO" id="GO:0005783">
    <property type="term" value="C:endoplasmic reticulum"/>
    <property type="evidence" value="ECO:0007669"/>
    <property type="project" value="TreeGrafter"/>
</dbReference>
<evidence type="ECO:0000256" key="9">
    <source>
        <dbReference type="ARBA" id="ARBA00023284"/>
    </source>
</evidence>
<name>A0A7K7VJY0_EUDEL</name>
<organism evidence="13 14">
    <name type="scientific">Eudromia elegans</name>
    <name type="common">Elegant crested-tinamou</name>
    <dbReference type="NCBI Taxonomy" id="8805"/>
    <lineage>
        <taxon>Eukaryota</taxon>
        <taxon>Metazoa</taxon>
        <taxon>Chordata</taxon>
        <taxon>Craniata</taxon>
        <taxon>Vertebrata</taxon>
        <taxon>Euteleostomi</taxon>
        <taxon>Archelosauria</taxon>
        <taxon>Archosauria</taxon>
        <taxon>Dinosauria</taxon>
        <taxon>Saurischia</taxon>
        <taxon>Theropoda</taxon>
        <taxon>Coelurosauria</taxon>
        <taxon>Aves</taxon>
        <taxon>Palaeognathae</taxon>
        <taxon>Tinamiformes</taxon>
        <taxon>Tinamidae</taxon>
        <taxon>Eudromia</taxon>
    </lineage>
</organism>
<keyword evidence="5" id="KW-0677">Repeat</keyword>
<dbReference type="Pfam" id="PF00085">
    <property type="entry name" value="Thioredoxin"/>
    <property type="match status" value="2"/>
</dbReference>
<gene>
    <name evidence="13" type="primary">Pdia2</name>
    <name evidence="13" type="ORF">EUDELE_R02732</name>
</gene>
<dbReference type="OrthoDB" id="72053at2759"/>
<evidence type="ECO:0000256" key="3">
    <source>
        <dbReference type="ARBA" id="ARBA00012723"/>
    </source>
</evidence>
<keyword evidence="8 13" id="KW-0413">Isomerase</keyword>